<gene>
    <name evidence="1" type="ORF">MELLADRAFT_93339</name>
</gene>
<evidence type="ECO:0000313" key="2">
    <source>
        <dbReference type="Proteomes" id="UP000001072"/>
    </source>
</evidence>
<dbReference type="RefSeq" id="XP_007416387.1">
    <property type="nucleotide sequence ID" value="XM_007416325.1"/>
</dbReference>
<sequence length="435" mass="50068">MTVLLLCWTNAPYSQAYMLANTLADISLQFDYPSNTMINARLIDHAFFPRPSIKSLRPIQTGILVEGILRRNTYQVNMETRGLNSEKTISTLRNKDDPLESELRGIFGEAIQHGRPEESLLESSRNGWSNLAARGPFNTPETYARLVNVCRWYQRVMDPQELQRRCHLLTVMSARGKKPVWWRKEDMYMLWSRGLNWEVVIKIGDSLKLWEAKNRRWSAAELNEARRVLLLILSRRTNANQQTIPWDISAEKGWLQIFCLSPSDGPNPPRTSHTSRLSANCHTSTYSQRFNMLVGNVKSSFRQPLSDENLERGTWINDGLRLEFLSKGFDPNLMVKLRIALEAPKIPHTSQSTLTEGAQLLYKYIGMEPNDPNTAVRRWFGEAIEPGIFESRLRLTMQRLLAAKVHSVPVKSDPTQWKAKWARFLAEFYTTANIS</sequence>
<dbReference type="AlphaFoldDB" id="F4S4U1"/>
<protein>
    <submittedName>
        <fullName evidence="1">Uncharacterized protein</fullName>
    </submittedName>
</protein>
<evidence type="ECO:0000313" key="1">
    <source>
        <dbReference type="EMBL" id="EGG00368.1"/>
    </source>
</evidence>
<organism evidence="2">
    <name type="scientific">Melampsora larici-populina (strain 98AG31 / pathotype 3-4-7)</name>
    <name type="common">Poplar leaf rust fungus</name>
    <dbReference type="NCBI Taxonomy" id="747676"/>
    <lineage>
        <taxon>Eukaryota</taxon>
        <taxon>Fungi</taxon>
        <taxon>Dikarya</taxon>
        <taxon>Basidiomycota</taxon>
        <taxon>Pucciniomycotina</taxon>
        <taxon>Pucciniomycetes</taxon>
        <taxon>Pucciniales</taxon>
        <taxon>Melampsoraceae</taxon>
        <taxon>Melampsora</taxon>
    </lineage>
</organism>
<name>F4S4U1_MELLP</name>
<dbReference type="KEGG" id="mlr:MELLADRAFT_93339"/>
<dbReference type="OrthoDB" id="2500260at2759"/>
<dbReference type="GeneID" id="18936542"/>
<dbReference type="HOGENOM" id="CLU_630180_0_0_1"/>
<accession>F4S4U1</accession>
<dbReference type="Proteomes" id="UP000001072">
    <property type="component" value="Unassembled WGS sequence"/>
</dbReference>
<dbReference type="EMBL" id="GL883148">
    <property type="protein sequence ID" value="EGG00368.1"/>
    <property type="molecule type" value="Genomic_DNA"/>
</dbReference>
<dbReference type="VEuPathDB" id="FungiDB:MELLADRAFT_93339"/>
<proteinExistence type="predicted"/>
<dbReference type="InParanoid" id="F4S4U1"/>
<reference evidence="2" key="1">
    <citation type="journal article" date="2011" name="Proc. Natl. Acad. Sci. U.S.A.">
        <title>Obligate biotrophy features unraveled by the genomic analysis of rust fungi.</title>
        <authorList>
            <person name="Duplessis S."/>
            <person name="Cuomo C.A."/>
            <person name="Lin Y.-C."/>
            <person name="Aerts A."/>
            <person name="Tisserant E."/>
            <person name="Veneault-Fourrey C."/>
            <person name="Joly D.L."/>
            <person name="Hacquard S."/>
            <person name="Amselem J."/>
            <person name="Cantarel B.L."/>
            <person name="Chiu R."/>
            <person name="Coutinho P.M."/>
            <person name="Feau N."/>
            <person name="Field M."/>
            <person name="Frey P."/>
            <person name="Gelhaye E."/>
            <person name="Goldberg J."/>
            <person name="Grabherr M.G."/>
            <person name="Kodira C.D."/>
            <person name="Kohler A."/>
            <person name="Kuees U."/>
            <person name="Lindquist E.A."/>
            <person name="Lucas S.M."/>
            <person name="Mago R."/>
            <person name="Mauceli E."/>
            <person name="Morin E."/>
            <person name="Murat C."/>
            <person name="Pangilinan J.L."/>
            <person name="Park R."/>
            <person name="Pearson M."/>
            <person name="Quesneville H."/>
            <person name="Rouhier N."/>
            <person name="Sakthikumar S."/>
            <person name="Salamov A.A."/>
            <person name="Schmutz J."/>
            <person name="Selles B."/>
            <person name="Shapiro H."/>
            <person name="Tanguay P."/>
            <person name="Tuskan G.A."/>
            <person name="Henrissat B."/>
            <person name="Van de Peer Y."/>
            <person name="Rouze P."/>
            <person name="Ellis J.G."/>
            <person name="Dodds P.N."/>
            <person name="Schein J.E."/>
            <person name="Zhong S."/>
            <person name="Hamelin R.C."/>
            <person name="Grigoriev I.V."/>
            <person name="Szabo L.J."/>
            <person name="Martin F."/>
        </authorList>
    </citation>
    <scope>NUCLEOTIDE SEQUENCE [LARGE SCALE GENOMIC DNA]</scope>
    <source>
        <strain evidence="2">98AG31 / pathotype 3-4-7</strain>
    </source>
</reference>
<keyword evidence="2" id="KW-1185">Reference proteome</keyword>